<feature type="domain" description="TRAF-type" evidence="8">
    <location>
        <begin position="126"/>
        <end position="162"/>
    </location>
</feature>
<name>X6LIB2_RETFI</name>
<dbReference type="SMART" id="SM00320">
    <property type="entry name" value="WD40"/>
    <property type="match status" value="6"/>
</dbReference>
<evidence type="ECO:0000256" key="2">
    <source>
        <dbReference type="ARBA" id="ARBA00022723"/>
    </source>
</evidence>
<reference evidence="9 10" key="1">
    <citation type="journal article" date="2013" name="Curr. Biol.">
        <title>The Genome of the Foraminiferan Reticulomyxa filosa.</title>
        <authorList>
            <person name="Glockner G."/>
            <person name="Hulsmann N."/>
            <person name="Schleicher M."/>
            <person name="Noegel A.A."/>
            <person name="Eichinger L."/>
            <person name="Gallinger C."/>
            <person name="Pawlowski J."/>
            <person name="Sierra R."/>
            <person name="Euteneuer U."/>
            <person name="Pillet L."/>
            <person name="Moustafa A."/>
            <person name="Platzer M."/>
            <person name="Groth M."/>
            <person name="Szafranski K."/>
            <person name="Schliwa M."/>
        </authorList>
    </citation>
    <scope>NUCLEOTIDE SEQUENCE [LARGE SCALE GENOMIC DNA]</scope>
</reference>
<evidence type="ECO:0000313" key="10">
    <source>
        <dbReference type="Proteomes" id="UP000023152"/>
    </source>
</evidence>
<evidence type="ECO:0000313" key="9">
    <source>
        <dbReference type="EMBL" id="ETO01703.1"/>
    </source>
</evidence>
<dbReference type="CDD" id="cd00200">
    <property type="entry name" value="WD40"/>
    <property type="match status" value="1"/>
</dbReference>
<dbReference type="PRINTS" id="PR00320">
    <property type="entry name" value="GPROTEINBRPT"/>
</dbReference>
<evidence type="ECO:0000259" key="8">
    <source>
        <dbReference type="Pfam" id="PF02176"/>
    </source>
</evidence>
<dbReference type="InterPro" id="IPR001293">
    <property type="entry name" value="Znf_TRAF"/>
</dbReference>
<keyword evidence="7" id="KW-0175">Coiled coil</keyword>
<comment type="caution">
    <text evidence="9">The sequence shown here is derived from an EMBL/GenBank/DDBJ whole genome shotgun (WGS) entry which is preliminary data.</text>
</comment>
<feature type="repeat" description="WD" evidence="6">
    <location>
        <begin position="580"/>
        <end position="627"/>
    </location>
</feature>
<evidence type="ECO:0000256" key="5">
    <source>
        <dbReference type="ARBA" id="ARBA00022833"/>
    </source>
</evidence>
<feature type="repeat" description="WD" evidence="6">
    <location>
        <begin position="532"/>
        <end position="579"/>
    </location>
</feature>
<keyword evidence="4" id="KW-0863">Zinc-finger</keyword>
<dbReference type="GO" id="GO:1990234">
    <property type="term" value="C:transferase complex"/>
    <property type="evidence" value="ECO:0007669"/>
    <property type="project" value="UniProtKB-ARBA"/>
</dbReference>
<keyword evidence="2" id="KW-0479">Metal-binding</keyword>
<evidence type="ECO:0000256" key="3">
    <source>
        <dbReference type="ARBA" id="ARBA00022737"/>
    </source>
</evidence>
<dbReference type="AlphaFoldDB" id="X6LIB2"/>
<feature type="repeat" description="WD" evidence="6">
    <location>
        <begin position="383"/>
        <end position="429"/>
    </location>
</feature>
<dbReference type="InterPro" id="IPR036322">
    <property type="entry name" value="WD40_repeat_dom_sf"/>
</dbReference>
<evidence type="ECO:0000256" key="1">
    <source>
        <dbReference type="ARBA" id="ARBA00022574"/>
    </source>
</evidence>
<accession>X6LIB2</accession>
<organism evidence="9 10">
    <name type="scientific">Reticulomyxa filosa</name>
    <dbReference type="NCBI Taxonomy" id="46433"/>
    <lineage>
        <taxon>Eukaryota</taxon>
        <taxon>Sar</taxon>
        <taxon>Rhizaria</taxon>
        <taxon>Retaria</taxon>
        <taxon>Foraminifera</taxon>
        <taxon>Monothalamids</taxon>
        <taxon>Reticulomyxidae</taxon>
        <taxon>Reticulomyxa</taxon>
    </lineage>
</organism>
<dbReference type="SUPFAM" id="SSF50978">
    <property type="entry name" value="WD40 repeat-like"/>
    <property type="match status" value="1"/>
</dbReference>
<proteinExistence type="predicted"/>
<dbReference type="InterPro" id="IPR001680">
    <property type="entry name" value="WD40_rpt"/>
</dbReference>
<feature type="repeat" description="WD" evidence="6">
    <location>
        <begin position="509"/>
        <end position="531"/>
    </location>
</feature>
<dbReference type="InterPro" id="IPR015943">
    <property type="entry name" value="WD40/YVTN_repeat-like_dom_sf"/>
</dbReference>
<dbReference type="InterPro" id="IPR020472">
    <property type="entry name" value="WD40_PAC1"/>
</dbReference>
<feature type="repeat" description="WD" evidence="6">
    <location>
        <begin position="430"/>
        <end position="473"/>
    </location>
</feature>
<dbReference type="PANTHER" id="PTHR22847">
    <property type="entry name" value="WD40 REPEAT PROTEIN"/>
    <property type="match status" value="1"/>
</dbReference>
<evidence type="ECO:0000256" key="6">
    <source>
        <dbReference type="PROSITE-ProRule" id="PRU00221"/>
    </source>
</evidence>
<dbReference type="GO" id="GO:0008270">
    <property type="term" value="F:zinc ion binding"/>
    <property type="evidence" value="ECO:0007669"/>
    <property type="project" value="UniProtKB-KW"/>
</dbReference>
<protein>
    <submittedName>
        <fullName evidence="9">WD-40 repeat protein</fullName>
    </submittedName>
</protein>
<dbReference type="Pfam" id="PF02176">
    <property type="entry name" value="zf-TRAF"/>
    <property type="match status" value="1"/>
</dbReference>
<dbReference type="InterPro" id="IPR019775">
    <property type="entry name" value="WD40_repeat_CS"/>
</dbReference>
<keyword evidence="5" id="KW-0862">Zinc</keyword>
<keyword evidence="3" id="KW-0677">Repeat</keyword>
<feature type="coiled-coil region" evidence="7">
    <location>
        <begin position="178"/>
        <end position="315"/>
    </location>
</feature>
<keyword evidence="1 6" id="KW-0853">WD repeat</keyword>
<keyword evidence="10" id="KW-1185">Reference proteome</keyword>
<dbReference type="Proteomes" id="UP000023152">
    <property type="component" value="Unassembled WGS sequence"/>
</dbReference>
<sequence>MSNAEDEKKAEELKTGSSLDNSCFSKGWILQLNQQEQISHFICLICKQVARNPIEMDCAANPNSCPVQPHNGCEYFQSRLAQLHISDLRVACPRQFQQDSQTHTQWRQSEGEGNEKIICDFKGKIKELHDHLENSCCLKLLDCWYKPFGCDHACPKQKLQQHLISNLKFHFDLVVKFVDSLQQNIQIYQNEMTQLKLQVQANEKGNRENKTLINENASLKKETKQLMDKINETMELKQKELLEKDNEMKKLQRESQQEILKLRADIEIIKKDFNEKENKQLSHYDKLIKLMEEKNDKLIQDIQKLSNKDEQKENDNILSFKSKYSSNFDLFHSPKLLHIFSGHSSSICSLQYSSLDGGRFLCSGADSTVRVWDLDINKQIQIFSGHSGSVRGAKFSPYHRNHRRPTICSASHDKTIHFWDIKTAKEYQIYKEHSELVYYIQFSSFTNGRYFCSGSQDKTIRLWDVETSKSLHVFNGHSNGVYCVEFSPLQSSSKDSNSIGVIGGAGYTLCSGSWDKTIRLWDIENTKQLIIFNGHEGCPYSVKYSQNETSIVGGNVICSGSDDKTVRLWDVRTGKQIHVFEGHTSGVHCVEYLPLESRDNDFNIICSGSYDSTIRFWDIRINKQLHEIKGFDNSKIYSFEFVPFDENKNNNENDKNNLRNSCDYTLCYGSGGGLILDISLPIIDDIHSSNMIIFLNKNKEIEIKLNTFES</sequence>
<dbReference type="PANTHER" id="PTHR22847:SF637">
    <property type="entry name" value="WD REPEAT DOMAIN 5B"/>
    <property type="match status" value="1"/>
</dbReference>
<dbReference type="EMBL" id="ASPP01037606">
    <property type="protein sequence ID" value="ETO01703.1"/>
    <property type="molecule type" value="Genomic_DNA"/>
</dbReference>
<evidence type="ECO:0000256" key="7">
    <source>
        <dbReference type="SAM" id="Coils"/>
    </source>
</evidence>
<evidence type="ECO:0000256" key="4">
    <source>
        <dbReference type="ARBA" id="ARBA00022771"/>
    </source>
</evidence>
<gene>
    <name evidence="9" type="ORF">RFI_35737</name>
</gene>
<feature type="repeat" description="WD" evidence="6">
    <location>
        <begin position="340"/>
        <end position="382"/>
    </location>
</feature>
<dbReference type="PROSITE" id="PS00678">
    <property type="entry name" value="WD_REPEATS_1"/>
    <property type="match status" value="4"/>
</dbReference>
<dbReference type="PROSITE" id="PS50294">
    <property type="entry name" value="WD_REPEATS_REGION"/>
    <property type="match status" value="5"/>
</dbReference>
<dbReference type="PROSITE" id="PS50082">
    <property type="entry name" value="WD_REPEATS_2"/>
    <property type="match status" value="6"/>
</dbReference>
<dbReference type="Gene3D" id="2.130.10.10">
    <property type="entry name" value="YVTN repeat-like/Quinoprotein amine dehydrogenase"/>
    <property type="match status" value="2"/>
</dbReference>
<dbReference type="Pfam" id="PF00400">
    <property type="entry name" value="WD40"/>
    <property type="match status" value="6"/>
</dbReference>